<gene>
    <name evidence="1" type="ORF">METZ01_LOCUS442007</name>
</gene>
<proteinExistence type="predicted"/>
<name>A0A382Z134_9ZZZZ</name>
<protein>
    <submittedName>
        <fullName evidence="1">Uncharacterized protein</fullName>
    </submittedName>
</protein>
<accession>A0A382Z134</accession>
<dbReference type="InterPro" id="IPR010767">
    <property type="entry name" value="Phage_CGC-2007_Cje0229"/>
</dbReference>
<evidence type="ECO:0000313" key="1">
    <source>
        <dbReference type="EMBL" id="SVD89153.1"/>
    </source>
</evidence>
<dbReference type="Pfam" id="PF07087">
    <property type="entry name" value="DUF1353"/>
    <property type="match status" value="1"/>
</dbReference>
<reference evidence="1" key="1">
    <citation type="submission" date="2018-05" db="EMBL/GenBank/DDBJ databases">
        <authorList>
            <person name="Lanie J.A."/>
            <person name="Ng W.-L."/>
            <person name="Kazmierczak K.M."/>
            <person name="Andrzejewski T.M."/>
            <person name="Davidsen T.M."/>
            <person name="Wayne K.J."/>
            <person name="Tettelin H."/>
            <person name="Glass J.I."/>
            <person name="Rusch D."/>
            <person name="Podicherti R."/>
            <person name="Tsui H.-C.T."/>
            <person name="Winkler M.E."/>
        </authorList>
    </citation>
    <scope>NUCLEOTIDE SEQUENCE</scope>
</reference>
<organism evidence="1">
    <name type="scientific">marine metagenome</name>
    <dbReference type="NCBI Taxonomy" id="408172"/>
    <lineage>
        <taxon>unclassified sequences</taxon>
        <taxon>metagenomes</taxon>
        <taxon>ecological metagenomes</taxon>
    </lineage>
</organism>
<dbReference type="AlphaFoldDB" id="A0A382Z134"/>
<sequence>MEKSLSFKTEDLADAEITTLKQIGANISESGRITCKKGMKTDLASVPRFAWNLVSPWDIARAAVIHDHLYASLRIFYNTSFGEVGPKTKALHKETWSKGRALADKILLLAMDSA</sequence>
<feature type="non-terminal residue" evidence="1">
    <location>
        <position position="114"/>
    </location>
</feature>
<dbReference type="EMBL" id="UINC01180119">
    <property type="protein sequence ID" value="SVD89153.1"/>
    <property type="molecule type" value="Genomic_DNA"/>
</dbReference>